<feature type="transmembrane region" description="Helical" evidence="1">
    <location>
        <begin position="65"/>
        <end position="83"/>
    </location>
</feature>
<dbReference type="Proteomes" id="UP000054783">
    <property type="component" value="Unassembled WGS sequence"/>
</dbReference>
<gene>
    <name evidence="2" type="ORF">T12_6934</name>
</gene>
<keyword evidence="1" id="KW-0472">Membrane</keyword>
<accession>A0A0V0Z061</accession>
<reference evidence="2 3" key="1">
    <citation type="submission" date="2015-01" db="EMBL/GenBank/DDBJ databases">
        <title>Evolution of Trichinella species and genotypes.</title>
        <authorList>
            <person name="Korhonen P.K."/>
            <person name="Edoardo P."/>
            <person name="Giuseppe L.R."/>
            <person name="Gasser R.B."/>
        </authorList>
    </citation>
    <scope>NUCLEOTIDE SEQUENCE [LARGE SCALE GENOMIC DNA]</scope>
    <source>
        <strain evidence="2">ISS2496</strain>
    </source>
</reference>
<keyword evidence="3" id="KW-1185">Reference proteome</keyword>
<keyword evidence="1" id="KW-1133">Transmembrane helix</keyword>
<protein>
    <submittedName>
        <fullName evidence="2">Uncharacterized protein</fullName>
    </submittedName>
</protein>
<evidence type="ECO:0000256" key="1">
    <source>
        <dbReference type="SAM" id="Phobius"/>
    </source>
</evidence>
<dbReference type="AlphaFoldDB" id="A0A0V0Z061"/>
<organism evidence="2 3">
    <name type="scientific">Trichinella patagoniensis</name>
    <dbReference type="NCBI Taxonomy" id="990121"/>
    <lineage>
        <taxon>Eukaryota</taxon>
        <taxon>Metazoa</taxon>
        <taxon>Ecdysozoa</taxon>
        <taxon>Nematoda</taxon>
        <taxon>Enoplea</taxon>
        <taxon>Dorylaimia</taxon>
        <taxon>Trichinellida</taxon>
        <taxon>Trichinellidae</taxon>
        <taxon>Trichinella</taxon>
    </lineage>
</organism>
<evidence type="ECO:0000313" key="2">
    <source>
        <dbReference type="EMBL" id="KRY05840.1"/>
    </source>
</evidence>
<proteinExistence type="predicted"/>
<name>A0A0V0Z061_9BILA</name>
<dbReference type="EMBL" id="JYDQ01001078">
    <property type="protein sequence ID" value="KRY05840.1"/>
    <property type="molecule type" value="Genomic_DNA"/>
</dbReference>
<comment type="caution">
    <text evidence="2">The sequence shown here is derived from an EMBL/GenBank/DDBJ whole genome shotgun (WGS) entry which is preliminary data.</text>
</comment>
<sequence length="107" mass="12253">MIFDGSLMDRGKARSIKSGLRAIEILSEDEFLPTIENRLQQLFSIMNSENVLQRDHLPRKSNEGVFLNGPTFLLLVFAHAILLDRQKISLSYWFSLSNCSLIQTLQL</sequence>
<evidence type="ECO:0000313" key="3">
    <source>
        <dbReference type="Proteomes" id="UP000054783"/>
    </source>
</evidence>
<keyword evidence="1" id="KW-0812">Transmembrane</keyword>